<dbReference type="InterPro" id="IPR010652">
    <property type="entry name" value="DUF1232"/>
</dbReference>
<keyword evidence="4" id="KW-0472">Membrane</keyword>
<keyword evidence="7" id="KW-1185">Reference proteome</keyword>
<comment type="subcellular location">
    <subcellularLocation>
        <location evidence="1">Endomembrane system</location>
        <topology evidence="1">Multi-pass membrane protein</topology>
    </subcellularLocation>
</comment>
<keyword evidence="3" id="KW-1133">Transmembrane helix</keyword>
<evidence type="ECO:0000313" key="6">
    <source>
        <dbReference type="EMBL" id="ASN07051.1"/>
    </source>
</evidence>
<dbReference type="AlphaFoldDB" id="A0A221MHE2"/>
<dbReference type="RefSeq" id="WP_089534045.1">
    <property type="nucleotide sequence ID" value="NZ_CP022437.1"/>
</dbReference>
<protein>
    <recommendedName>
        <fullName evidence="5">DUF1232 domain-containing protein</fullName>
    </recommendedName>
</protein>
<feature type="domain" description="DUF1232" evidence="5">
    <location>
        <begin position="67"/>
        <end position="102"/>
    </location>
</feature>
<evidence type="ECO:0000256" key="3">
    <source>
        <dbReference type="ARBA" id="ARBA00022989"/>
    </source>
</evidence>
<evidence type="ECO:0000256" key="4">
    <source>
        <dbReference type="ARBA" id="ARBA00023136"/>
    </source>
</evidence>
<reference evidence="6 7" key="1">
    <citation type="journal article" date="2003" name="Int. J. Syst. Evol. Microbiol.">
        <title>Virgibacillus carmonensis sp. nov., Virgibacillus necropolis sp. nov. and Virgibacillus picturae sp. nov., three novel species isolated from deteriorated mural paintings, transfer of the species of the genus salibacillus to Virgibacillus, as Virgibacillus marismortui comb. nov. and Virgibacillus salexigens comb. nov., and emended description of the genus Virgibacillus.</title>
        <authorList>
            <person name="Heyrman J."/>
            <person name="Logan N.A."/>
            <person name="Busse H.J."/>
            <person name="Balcaen A."/>
            <person name="Lebbe L."/>
            <person name="Rodriguez-Diaz M."/>
            <person name="Swings J."/>
            <person name="De Vos P."/>
        </authorList>
    </citation>
    <scope>NUCLEOTIDE SEQUENCE [LARGE SCALE GENOMIC DNA]</scope>
    <source>
        <strain evidence="6 7">LMG 19488</strain>
    </source>
</reference>
<organism evidence="6 7">
    <name type="scientific">Virgibacillus necropolis</name>
    <dbReference type="NCBI Taxonomy" id="163877"/>
    <lineage>
        <taxon>Bacteria</taxon>
        <taxon>Bacillati</taxon>
        <taxon>Bacillota</taxon>
        <taxon>Bacilli</taxon>
        <taxon>Bacillales</taxon>
        <taxon>Bacillaceae</taxon>
        <taxon>Virgibacillus</taxon>
    </lineage>
</organism>
<accession>A0A221MHE2</accession>
<name>A0A221MHE2_9BACI</name>
<dbReference type="GO" id="GO:0012505">
    <property type="term" value="C:endomembrane system"/>
    <property type="evidence" value="ECO:0007669"/>
    <property type="project" value="UniProtKB-SubCell"/>
</dbReference>
<sequence length="148" mass="16998">MSQEKDYDKKLDNFDSTEAIKGKEKHFSENKYVTKLLKYARKMGVKISYYSLLLFYAFKSPDTPKSTKFTIAGALGYLILPIDVVPDFIPFVGFADDTMVIVYALYKIKSHINDSIKQNAHERMKKIFGGNYDGNNEIEEDFKPGEEV</sequence>
<dbReference type="Pfam" id="PF06803">
    <property type="entry name" value="DUF1232"/>
    <property type="match status" value="1"/>
</dbReference>
<evidence type="ECO:0000313" key="7">
    <source>
        <dbReference type="Proteomes" id="UP000204391"/>
    </source>
</evidence>
<dbReference type="OrthoDB" id="9793277at2"/>
<evidence type="ECO:0000259" key="5">
    <source>
        <dbReference type="Pfam" id="PF06803"/>
    </source>
</evidence>
<dbReference type="Proteomes" id="UP000204391">
    <property type="component" value="Chromosome"/>
</dbReference>
<gene>
    <name evidence="6" type="ORF">CFK40_19535</name>
</gene>
<evidence type="ECO:0000256" key="1">
    <source>
        <dbReference type="ARBA" id="ARBA00004127"/>
    </source>
</evidence>
<keyword evidence="2" id="KW-0812">Transmembrane</keyword>
<dbReference type="EMBL" id="CP022437">
    <property type="protein sequence ID" value="ASN07051.1"/>
    <property type="molecule type" value="Genomic_DNA"/>
</dbReference>
<evidence type="ECO:0000256" key="2">
    <source>
        <dbReference type="ARBA" id="ARBA00022692"/>
    </source>
</evidence>
<dbReference type="KEGG" id="vne:CFK40_19535"/>
<proteinExistence type="predicted"/>